<name>A0A1G7EXJ4_PSEOR</name>
<evidence type="ECO:0000313" key="2">
    <source>
        <dbReference type="EMBL" id="SDE68368.1"/>
    </source>
</evidence>
<evidence type="ECO:0000259" key="1">
    <source>
        <dbReference type="Pfam" id="PF11716"/>
    </source>
</evidence>
<dbReference type="AlphaFoldDB" id="A0A1G7EXJ4"/>
<dbReference type="Proteomes" id="UP000198967">
    <property type="component" value="Unassembled WGS sequence"/>
</dbReference>
<dbReference type="InterPro" id="IPR034660">
    <property type="entry name" value="DinB/YfiT-like"/>
</dbReference>
<dbReference type="Gene3D" id="1.20.120.450">
    <property type="entry name" value="dinb family like domain"/>
    <property type="match status" value="1"/>
</dbReference>
<dbReference type="InterPro" id="IPR024344">
    <property type="entry name" value="MDMPI_metal-binding"/>
</dbReference>
<dbReference type="RefSeq" id="WP_093075914.1">
    <property type="nucleotide sequence ID" value="NZ_FNBE01000001.1"/>
</dbReference>
<feature type="domain" description="Mycothiol-dependent maleylpyruvate isomerase metal-binding" evidence="1">
    <location>
        <begin position="13"/>
        <end position="94"/>
    </location>
</feature>
<sequence>MPAAEPDCRTMARAERAALAEFLGTLSPADWDAPTLCAGWAVRDVVAHLVSYEDLSPLALVRRLARGGATANEIGIAALRQRAPDELLELVRNRLDTRGLTAAFGGRIALTDGLIHHQDIRRSFGRPREIPADRLRVVLDFARTPPPIGARQRIKGLTLRATDLDWSTGRGPLVEGPAEPLLMALAGRAGAVAELGGDGAAILAGRTG</sequence>
<gene>
    <name evidence="2" type="ORF">SAMN05216377_101509</name>
</gene>
<keyword evidence="3" id="KW-1185">Reference proteome</keyword>
<evidence type="ECO:0000313" key="3">
    <source>
        <dbReference type="Proteomes" id="UP000198967"/>
    </source>
</evidence>
<dbReference type="Pfam" id="PF11716">
    <property type="entry name" value="MDMPI_N"/>
    <property type="match status" value="1"/>
</dbReference>
<organism evidence="2 3">
    <name type="scientific">Pseudonocardia oroxyli</name>
    <dbReference type="NCBI Taxonomy" id="366584"/>
    <lineage>
        <taxon>Bacteria</taxon>
        <taxon>Bacillati</taxon>
        <taxon>Actinomycetota</taxon>
        <taxon>Actinomycetes</taxon>
        <taxon>Pseudonocardiales</taxon>
        <taxon>Pseudonocardiaceae</taxon>
        <taxon>Pseudonocardia</taxon>
    </lineage>
</organism>
<dbReference type="STRING" id="366584.SAMN05216377_101509"/>
<dbReference type="OrthoDB" id="5178565at2"/>
<protein>
    <submittedName>
        <fullName evidence="2">TIGR03083 family protein</fullName>
    </submittedName>
</protein>
<reference evidence="2 3" key="1">
    <citation type="submission" date="2016-10" db="EMBL/GenBank/DDBJ databases">
        <authorList>
            <person name="de Groot N.N."/>
        </authorList>
    </citation>
    <scope>NUCLEOTIDE SEQUENCE [LARGE SCALE GENOMIC DNA]</scope>
    <source>
        <strain evidence="2 3">CGMCC 4.3143</strain>
    </source>
</reference>
<proteinExistence type="predicted"/>
<dbReference type="GO" id="GO:0046872">
    <property type="term" value="F:metal ion binding"/>
    <property type="evidence" value="ECO:0007669"/>
    <property type="project" value="InterPro"/>
</dbReference>
<dbReference type="NCBIfam" id="TIGR03083">
    <property type="entry name" value="maleylpyruvate isomerase family mycothiol-dependent enzyme"/>
    <property type="match status" value="1"/>
</dbReference>
<dbReference type="InterPro" id="IPR017517">
    <property type="entry name" value="Maleyloyr_isom"/>
</dbReference>
<accession>A0A1G7EXJ4</accession>
<dbReference type="EMBL" id="FNBE01000001">
    <property type="protein sequence ID" value="SDE68368.1"/>
    <property type="molecule type" value="Genomic_DNA"/>
</dbReference>
<dbReference type="SUPFAM" id="SSF109854">
    <property type="entry name" value="DinB/YfiT-like putative metalloenzymes"/>
    <property type="match status" value="1"/>
</dbReference>